<dbReference type="PANTHER" id="PTHR33841">
    <property type="entry name" value="DNA METHYLTRANSFERASE YEEA-RELATED"/>
    <property type="match status" value="1"/>
</dbReference>
<dbReference type="InterPro" id="IPR029063">
    <property type="entry name" value="SAM-dependent_MTases_sf"/>
</dbReference>
<evidence type="ECO:0000313" key="7">
    <source>
        <dbReference type="EMBL" id="QHS89746.1"/>
    </source>
</evidence>
<keyword evidence="4" id="KW-0949">S-adenosyl-L-methionine</keyword>
<dbReference type="AlphaFoldDB" id="A0A6C0BCA1"/>
<dbReference type="PANTHER" id="PTHR33841:SF1">
    <property type="entry name" value="DNA METHYLTRANSFERASE A"/>
    <property type="match status" value="1"/>
</dbReference>
<evidence type="ECO:0000256" key="2">
    <source>
        <dbReference type="ARBA" id="ARBA00022603"/>
    </source>
</evidence>
<dbReference type="EC" id="2.1.1.72" evidence="1"/>
<protein>
    <recommendedName>
        <fullName evidence="1">site-specific DNA-methyltransferase (adenine-specific)</fullName>
        <ecNumber evidence="1">2.1.1.72</ecNumber>
    </recommendedName>
</protein>
<evidence type="ECO:0000259" key="6">
    <source>
        <dbReference type="Pfam" id="PF07669"/>
    </source>
</evidence>
<dbReference type="InterPro" id="IPR002052">
    <property type="entry name" value="DNA_methylase_N6_adenine_CS"/>
</dbReference>
<dbReference type="Gene3D" id="3.40.50.150">
    <property type="entry name" value="Vaccinia Virus protein VP39"/>
    <property type="match status" value="1"/>
</dbReference>
<dbReference type="GO" id="GO:0009007">
    <property type="term" value="F:site-specific DNA-methyltransferase (adenine-specific) activity"/>
    <property type="evidence" value="ECO:0007669"/>
    <property type="project" value="UniProtKB-EC"/>
</dbReference>
<dbReference type="GO" id="GO:0032259">
    <property type="term" value="P:methylation"/>
    <property type="evidence" value="ECO:0007669"/>
    <property type="project" value="UniProtKB-KW"/>
</dbReference>
<evidence type="ECO:0000256" key="1">
    <source>
        <dbReference type="ARBA" id="ARBA00011900"/>
    </source>
</evidence>
<organism evidence="7">
    <name type="scientific">viral metagenome</name>
    <dbReference type="NCBI Taxonomy" id="1070528"/>
    <lineage>
        <taxon>unclassified sequences</taxon>
        <taxon>metagenomes</taxon>
        <taxon>organismal metagenomes</taxon>
    </lineage>
</organism>
<dbReference type="PROSITE" id="PS00092">
    <property type="entry name" value="N6_MTASE"/>
    <property type="match status" value="1"/>
</dbReference>
<comment type="catalytic activity">
    <reaction evidence="5">
        <text>a 2'-deoxyadenosine in DNA + S-adenosyl-L-methionine = an N(6)-methyl-2'-deoxyadenosine in DNA + S-adenosyl-L-homocysteine + H(+)</text>
        <dbReference type="Rhea" id="RHEA:15197"/>
        <dbReference type="Rhea" id="RHEA-COMP:12418"/>
        <dbReference type="Rhea" id="RHEA-COMP:12419"/>
        <dbReference type="ChEBI" id="CHEBI:15378"/>
        <dbReference type="ChEBI" id="CHEBI:57856"/>
        <dbReference type="ChEBI" id="CHEBI:59789"/>
        <dbReference type="ChEBI" id="CHEBI:90615"/>
        <dbReference type="ChEBI" id="CHEBI:90616"/>
        <dbReference type="EC" id="2.1.1.72"/>
    </reaction>
</comment>
<keyword evidence="3" id="KW-0808">Transferase</keyword>
<reference evidence="7" key="1">
    <citation type="journal article" date="2020" name="Nature">
        <title>Giant virus diversity and host interactions through global metagenomics.</title>
        <authorList>
            <person name="Schulz F."/>
            <person name="Roux S."/>
            <person name="Paez-Espino D."/>
            <person name="Jungbluth S."/>
            <person name="Walsh D.A."/>
            <person name="Denef V.J."/>
            <person name="McMahon K.D."/>
            <person name="Konstantinidis K.T."/>
            <person name="Eloe-Fadrosh E.A."/>
            <person name="Kyrpides N.C."/>
            <person name="Woyke T."/>
        </authorList>
    </citation>
    <scope>NUCLEOTIDE SEQUENCE</scope>
    <source>
        <strain evidence="7">GVMAG-M-3300010160-26</strain>
    </source>
</reference>
<dbReference type="GO" id="GO:0003676">
    <property type="term" value="F:nucleic acid binding"/>
    <property type="evidence" value="ECO:0007669"/>
    <property type="project" value="InterPro"/>
</dbReference>
<proteinExistence type="predicted"/>
<dbReference type="InterPro" id="IPR011639">
    <property type="entry name" value="MethylTrfase_TaqI-like_dom"/>
</dbReference>
<feature type="domain" description="Type II methyltransferase M.TaqI-like" evidence="6">
    <location>
        <begin position="147"/>
        <end position="229"/>
    </location>
</feature>
<dbReference type="Pfam" id="PF07669">
    <property type="entry name" value="Eco57I"/>
    <property type="match status" value="1"/>
</dbReference>
<accession>A0A6C0BCA1</accession>
<dbReference type="SUPFAM" id="SSF53335">
    <property type="entry name" value="S-adenosyl-L-methionine-dependent methyltransferases"/>
    <property type="match status" value="1"/>
</dbReference>
<dbReference type="InterPro" id="IPR050953">
    <property type="entry name" value="N4_N6_ade-DNA_methylase"/>
</dbReference>
<sequence length="465" mass="53853">MQNTIDKPEELLKEISSYLKPKQKEKQENGEVFTPMYIIFEMLDALDAAYNKTYGKSIFTEKNLKWFDPASGIGNFFIGVYLRLMDGLVSQIPDFEYRKKYIIENMLYMSELNIANVEICKKIFNPNNLYAMKIYIGDTLEMNMLNEWPEIINGFDIIIGNPPYNKGSIGCTRKTASHKTSEKYEAIWPKFINKSFKWLSLSGFLVFIIPLSWLKSTHKLHNILLEKHIYWLRLWDNSKSLEVINGKIPISLFILQNVVNMHNKKTNIISEIKSKKLLSSSTEYLNPKYSIPLAFHNIFNKLLAFIESQNLQLEFKTKIITSSGSKIKLPNEYTQNDLWAVDTYTIKEGLMVKKANGLHQDANKKKIIISNKSSFIGTFIDDGRLGLTGSWKSYILGDNLEVILKLLSFKICNIIGHYTKYKQDFLEPDVFMFIPDIRKLGIIDITEDAFYELIGLSQQELLQIK</sequence>
<evidence type="ECO:0000256" key="5">
    <source>
        <dbReference type="ARBA" id="ARBA00047942"/>
    </source>
</evidence>
<evidence type="ECO:0000256" key="4">
    <source>
        <dbReference type="ARBA" id="ARBA00022691"/>
    </source>
</evidence>
<dbReference type="GO" id="GO:0006304">
    <property type="term" value="P:DNA modification"/>
    <property type="evidence" value="ECO:0007669"/>
    <property type="project" value="InterPro"/>
</dbReference>
<evidence type="ECO:0000256" key="3">
    <source>
        <dbReference type="ARBA" id="ARBA00022679"/>
    </source>
</evidence>
<dbReference type="PRINTS" id="PR00507">
    <property type="entry name" value="N12N6MTFRASE"/>
</dbReference>
<keyword evidence="2" id="KW-0489">Methyltransferase</keyword>
<dbReference type="EMBL" id="MN739118">
    <property type="protein sequence ID" value="QHS89746.1"/>
    <property type="molecule type" value="Genomic_DNA"/>
</dbReference>
<name>A0A6C0BCA1_9ZZZZ</name>